<dbReference type="Proteomes" id="UP000887116">
    <property type="component" value="Unassembled WGS sequence"/>
</dbReference>
<evidence type="ECO:0000313" key="1">
    <source>
        <dbReference type="EMBL" id="GFQ98884.1"/>
    </source>
</evidence>
<proteinExistence type="predicted"/>
<evidence type="ECO:0000313" key="2">
    <source>
        <dbReference type="Proteomes" id="UP000887116"/>
    </source>
</evidence>
<dbReference type="AlphaFoldDB" id="A0A8X6L724"/>
<feature type="non-terminal residue" evidence="1">
    <location>
        <position position="1"/>
    </location>
</feature>
<protein>
    <submittedName>
        <fullName evidence="1">Uncharacterized protein</fullName>
    </submittedName>
</protein>
<name>A0A8X6L724_TRICU</name>
<gene>
    <name evidence="1" type="ORF">TNCT_165031</name>
</gene>
<accession>A0A8X6L724</accession>
<sequence length="62" mass="7403">TFRRRIRQDGNNYWRQIIHTKYGRNQVGLSIKARYNDVGNFGMPQERIVVPTDPEPSRRLCQ</sequence>
<reference evidence="1" key="1">
    <citation type="submission" date="2020-07" db="EMBL/GenBank/DDBJ databases">
        <title>Multicomponent nature underlies the extraordinary mechanical properties of spider dragline silk.</title>
        <authorList>
            <person name="Kono N."/>
            <person name="Nakamura H."/>
            <person name="Mori M."/>
            <person name="Yoshida Y."/>
            <person name="Ohtoshi R."/>
            <person name="Malay A.D."/>
            <person name="Moran D.A.P."/>
            <person name="Tomita M."/>
            <person name="Numata K."/>
            <person name="Arakawa K."/>
        </authorList>
    </citation>
    <scope>NUCLEOTIDE SEQUENCE</scope>
</reference>
<comment type="caution">
    <text evidence="1">The sequence shown here is derived from an EMBL/GenBank/DDBJ whole genome shotgun (WGS) entry which is preliminary data.</text>
</comment>
<organism evidence="1 2">
    <name type="scientific">Trichonephila clavata</name>
    <name type="common">Joro spider</name>
    <name type="synonym">Nephila clavata</name>
    <dbReference type="NCBI Taxonomy" id="2740835"/>
    <lineage>
        <taxon>Eukaryota</taxon>
        <taxon>Metazoa</taxon>
        <taxon>Ecdysozoa</taxon>
        <taxon>Arthropoda</taxon>
        <taxon>Chelicerata</taxon>
        <taxon>Arachnida</taxon>
        <taxon>Araneae</taxon>
        <taxon>Araneomorphae</taxon>
        <taxon>Entelegynae</taxon>
        <taxon>Araneoidea</taxon>
        <taxon>Nephilidae</taxon>
        <taxon>Trichonephila</taxon>
    </lineage>
</organism>
<keyword evidence="2" id="KW-1185">Reference proteome</keyword>
<dbReference type="EMBL" id="BMAO01024941">
    <property type="protein sequence ID" value="GFQ98884.1"/>
    <property type="molecule type" value="Genomic_DNA"/>
</dbReference>